<feature type="region of interest" description="Disordered" evidence="1">
    <location>
        <begin position="27"/>
        <end position="58"/>
    </location>
</feature>
<evidence type="ECO:0000313" key="2">
    <source>
        <dbReference type="EMBL" id="NKY30031.1"/>
    </source>
</evidence>
<proteinExistence type="predicted"/>
<keyword evidence="3" id="KW-1185">Reference proteome</keyword>
<evidence type="ECO:0000256" key="1">
    <source>
        <dbReference type="SAM" id="MobiDB-lite"/>
    </source>
</evidence>
<sequence length="96" mass="10330">MDRLEALGLVRKEIHPSDRRARLLTLTDRGGGAAENARPGGVRRRSRAGRARRGGAQAVVRAAATGDNRLSRSVCAPLGGHWRRSVPASGRRVGRK</sequence>
<dbReference type="Proteomes" id="UP000540698">
    <property type="component" value="Unassembled WGS sequence"/>
</dbReference>
<name>A0A7X6L8W9_9NOCA</name>
<dbReference type="Gene3D" id="1.10.10.10">
    <property type="entry name" value="Winged helix-like DNA-binding domain superfamily/Winged helix DNA-binding domain"/>
    <property type="match status" value="1"/>
</dbReference>
<comment type="caution">
    <text evidence="2">The sequence shown here is derived from an EMBL/GenBank/DDBJ whole genome shotgun (WGS) entry which is preliminary data.</text>
</comment>
<organism evidence="2 3">
    <name type="scientific">Nocardia gamkensis</name>
    <dbReference type="NCBI Taxonomy" id="352869"/>
    <lineage>
        <taxon>Bacteria</taxon>
        <taxon>Bacillati</taxon>
        <taxon>Actinomycetota</taxon>
        <taxon>Actinomycetes</taxon>
        <taxon>Mycobacteriales</taxon>
        <taxon>Nocardiaceae</taxon>
        <taxon>Nocardia</taxon>
    </lineage>
</organism>
<protein>
    <recommendedName>
        <fullName evidence="4">HTH marR-type domain-containing protein</fullName>
    </recommendedName>
</protein>
<reference evidence="2 3" key="1">
    <citation type="submission" date="2020-04" db="EMBL/GenBank/DDBJ databases">
        <title>MicrobeNet Type strains.</title>
        <authorList>
            <person name="Nicholson A.C."/>
        </authorList>
    </citation>
    <scope>NUCLEOTIDE SEQUENCE [LARGE SCALE GENOMIC DNA]</scope>
    <source>
        <strain evidence="2 3">DSM 44956</strain>
    </source>
</reference>
<dbReference type="EMBL" id="JAAXOS010000015">
    <property type="protein sequence ID" value="NKY30031.1"/>
    <property type="molecule type" value="Genomic_DNA"/>
</dbReference>
<gene>
    <name evidence="2" type="ORF">HGB38_28040</name>
</gene>
<dbReference type="InterPro" id="IPR036390">
    <property type="entry name" value="WH_DNA-bd_sf"/>
</dbReference>
<evidence type="ECO:0000313" key="3">
    <source>
        <dbReference type="Proteomes" id="UP000540698"/>
    </source>
</evidence>
<feature type="compositionally biased region" description="Basic residues" evidence="1">
    <location>
        <begin position="41"/>
        <end position="53"/>
    </location>
</feature>
<evidence type="ECO:0008006" key="4">
    <source>
        <dbReference type="Google" id="ProtNLM"/>
    </source>
</evidence>
<dbReference type="AlphaFoldDB" id="A0A7X6L8W9"/>
<accession>A0A7X6L8W9</accession>
<dbReference type="InterPro" id="IPR036388">
    <property type="entry name" value="WH-like_DNA-bd_sf"/>
</dbReference>
<dbReference type="SUPFAM" id="SSF46785">
    <property type="entry name" value="Winged helix' DNA-binding domain"/>
    <property type="match status" value="1"/>
</dbReference>